<evidence type="ECO:0000313" key="2">
    <source>
        <dbReference type="EMBL" id="KAJ8414713.1"/>
    </source>
</evidence>
<feature type="compositionally biased region" description="Polar residues" evidence="1">
    <location>
        <begin position="7"/>
        <end position="53"/>
    </location>
</feature>
<sequence>MKDEEGQATQDSSCITTNPGFSSTEVARYQMHQQKSTALTRMQPGCNQASIIR</sequence>
<name>A0AAD7T5P5_9TELE</name>
<comment type="caution">
    <text evidence="2">The sequence shown here is derived from an EMBL/GenBank/DDBJ whole genome shotgun (WGS) entry which is preliminary data.</text>
</comment>
<protein>
    <submittedName>
        <fullName evidence="2">Uncharacterized protein</fullName>
    </submittedName>
</protein>
<gene>
    <name evidence="2" type="ORF">AAFF_G00039150</name>
</gene>
<feature type="region of interest" description="Disordered" evidence="1">
    <location>
        <begin position="1"/>
        <end position="53"/>
    </location>
</feature>
<dbReference type="EMBL" id="JAINUG010000012">
    <property type="protein sequence ID" value="KAJ8414713.1"/>
    <property type="molecule type" value="Genomic_DNA"/>
</dbReference>
<organism evidence="2 3">
    <name type="scientific">Aldrovandia affinis</name>
    <dbReference type="NCBI Taxonomy" id="143900"/>
    <lineage>
        <taxon>Eukaryota</taxon>
        <taxon>Metazoa</taxon>
        <taxon>Chordata</taxon>
        <taxon>Craniata</taxon>
        <taxon>Vertebrata</taxon>
        <taxon>Euteleostomi</taxon>
        <taxon>Actinopterygii</taxon>
        <taxon>Neopterygii</taxon>
        <taxon>Teleostei</taxon>
        <taxon>Notacanthiformes</taxon>
        <taxon>Halosauridae</taxon>
        <taxon>Aldrovandia</taxon>
    </lineage>
</organism>
<evidence type="ECO:0000256" key="1">
    <source>
        <dbReference type="SAM" id="MobiDB-lite"/>
    </source>
</evidence>
<proteinExistence type="predicted"/>
<reference evidence="2" key="1">
    <citation type="journal article" date="2023" name="Science">
        <title>Genome structures resolve the early diversification of teleost fishes.</title>
        <authorList>
            <person name="Parey E."/>
            <person name="Louis A."/>
            <person name="Montfort J."/>
            <person name="Bouchez O."/>
            <person name="Roques C."/>
            <person name="Iampietro C."/>
            <person name="Lluch J."/>
            <person name="Castinel A."/>
            <person name="Donnadieu C."/>
            <person name="Desvignes T."/>
            <person name="Floi Bucao C."/>
            <person name="Jouanno E."/>
            <person name="Wen M."/>
            <person name="Mejri S."/>
            <person name="Dirks R."/>
            <person name="Jansen H."/>
            <person name="Henkel C."/>
            <person name="Chen W.J."/>
            <person name="Zahm M."/>
            <person name="Cabau C."/>
            <person name="Klopp C."/>
            <person name="Thompson A.W."/>
            <person name="Robinson-Rechavi M."/>
            <person name="Braasch I."/>
            <person name="Lecointre G."/>
            <person name="Bobe J."/>
            <person name="Postlethwait J.H."/>
            <person name="Berthelot C."/>
            <person name="Roest Crollius H."/>
            <person name="Guiguen Y."/>
        </authorList>
    </citation>
    <scope>NUCLEOTIDE SEQUENCE</scope>
    <source>
        <strain evidence="2">NC1722</strain>
    </source>
</reference>
<dbReference type="AlphaFoldDB" id="A0AAD7T5P5"/>
<evidence type="ECO:0000313" key="3">
    <source>
        <dbReference type="Proteomes" id="UP001221898"/>
    </source>
</evidence>
<accession>A0AAD7T5P5</accession>
<dbReference type="Proteomes" id="UP001221898">
    <property type="component" value="Unassembled WGS sequence"/>
</dbReference>
<keyword evidence="3" id="KW-1185">Reference proteome</keyword>